<proteinExistence type="predicted"/>
<keyword evidence="1" id="KW-0812">Transmembrane</keyword>
<dbReference type="EMBL" id="MK313398">
    <property type="protein sequence ID" value="QDX17838.1"/>
    <property type="molecule type" value="Genomic_DNA"/>
</dbReference>
<keyword evidence="1" id="KW-0472">Membrane</keyword>
<gene>
    <name evidence="2" type="primary">ATP8</name>
</gene>
<sequence>MPQLDIVHTLTVYLWTWLTLTLITLKIKTFTLTAKPKKLPPATAQLTTPPTPWT</sequence>
<feature type="transmembrane region" description="Helical" evidence="1">
    <location>
        <begin position="6"/>
        <end position="25"/>
    </location>
</feature>
<keyword evidence="1" id="KW-1133">Transmembrane helix</keyword>
<name>A0A5B8HW18_CERGO</name>
<dbReference type="AlphaFoldDB" id="A0A5B8HW18"/>
<keyword evidence="2" id="KW-0496">Mitochondrion</keyword>
<protein>
    <submittedName>
        <fullName evidence="2">ATP synthase F0 subunit 8</fullName>
    </submittedName>
</protein>
<reference evidence="2" key="1">
    <citation type="submission" date="2018-12" db="EMBL/GenBank/DDBJ databases">
        <title>Reticulate evolution in Nuclear Middle America causes discordance in the phylogeny of palm-pitvipers.</title>
        <authorList>
            <person name="Mason A.J."/>
            <person name="Grazziotin F.G."/>
            <person name="Zaher H."/>
            <person name="Lemmon A.R."/>
            <person name="Moriarty Lemmon E."/>
        </authorList>
    </citation>
    <scope>NUCLEOTIDE SEQUENCE</scope>
</reference>
<organism evidence="2">
    <name type="scientific">Cerrophidion godmani</name>
    <name type="common">Porthidium godmani</name>
    <name type="synonym">Bothrops godmani</name>
    <dbReference type="NCBI Taxonomy" id="44722"/>
    <lineage>
        <taxon>Eukaryota</taxon>
        <taxon>Metazoa</taxon>
        <taxon>Chordata</taxon>
        <taxon>Craniata</taxon>
        <taxon>Vertebrata</taxon>
        <taxon>Euteleostomi</taxon>
        <taxon>Lepidosauria</taxon>
        <taxon>Squamata</taxon>
        <taxon>Bifurcata</taxon>
        <taxon>Unidentata</taxon>
        <taxon>Episquamata</taxon>
        <taxon>Toxicofera</taxon>
        <taxon>Serpentes</taxon>
        <taxon>Colubroidea</taxon>
        <taxon>Viperidae</taxon>
        <taxon>Crotalinae</taxon>
        <taxon>Cerrophidion</taxon>
    </lineage>
</organism>
<geneLocation type="mitochondrion" evidence="2"/>
<evidence type="ECO:0000256" key="1">
    <source>
        <dbReference type="SAM" id="Phobius"/>
    </source>
</evidence>
<accession>A0A5B8HW18</accession>
<evidence type="ECO:0000313" key="2">
    <source>
        <dbReference type="EMBL" id="QDX17838.1"/>
    </source>
</evidence>